<dbReference type="Gene3D" id="3.30.160.780">
    <property type="match status" value="1"/>
</dbReference>
<dbReference type="FunFam" id="3.90.1290.10:FF:000001">
    <property type="entry name" value="Plectin a"/>
    <property type="match status" value="19"/>
</dbReference>
<evidence type="ECO:0000256" key="10">
    <source>
        <dbReference type="SAM" id="MobiDB-lite"/>
    </source>
</evidence>
<feature type="compositionally biased region" description="Low complexity" evidence="10">
    <location>
        <begin position="4860"/>
        <end position="4917"/>
    </location>
</feature>
<dbReference type="GO" id="GO:0042060">
    <property type="term" value="P:wound healing"/>
    <property type="evidence" value="ECO:0007669"/>
    <property type="project" value="TreeGrafter"/>
</dbReference>
<keyword evidence="9" id="KW-0472">Membrane</keyword>
<evidence type="ECO:0000256" key="5">
    <source>
        <dbReference type="ARBA" id="ARBA00022553"/>
    </source>
</evidence>
<dbReference type="GO" id="GO:0005882">
    <property type="term" value="C:intermediate filament"/>
    <property type="evidence" value="ECO:0007669"/>
    <property type="project" value="TreeGrafter"/>
</dbReference>
<feature type="region of interest" description="Disordered" evidence="10">
    <location>
        <begin position="5152"/>
        <end position="5190"/>
    </location>
</feature>
<reference evidence="11" key="1">
    <citation type="submission" date="2019-06" db="EMBL/GenBank/DDBJ databases">
        <authorList>
            <consortium name="Wellcome Sanger Institute Data Sharing"/>
        </authorList>
    </citation>
    <scope>NUCLEOTIDE SEQUENCE [LARGE SCALE GENOMIC DNA]</scope>
</reference>
<evidence type="ECO:0000256" key="4">
    <source>
        <dbReference type="ARBA" id="ARBA00022475"/>
    </source>
</evidence>
<dbReference type="Proteomes" id="UP000472271">
    <property type="component" value="Chromosome 4"/>
</dbReference>
<dbReference type="GO" id="GO:0030057">
    <property type="term" value="C:desmosome"/>
    <property type="evidence" value="ECO:0007669"/>
    <property type="project" value="UniProtKB-SubCell"/>
</dbReference>
<comment type="subcellular location">
    <subcellularLocation>
        <location evidence="2">Cell junction</location>
        <location evidence="2">Desmosome</location>
    </subcellularLocation>
    <subcellularLocation>
        <location evidence="1">Cell membrane</location>
    </subcellularLocation>
</comment>
<keyword evidence="6" id="KW-0677">Repeat</keyword>
<keyword evidence="12" id="KW-1185">Reference proteome</keyword>
<evidence type="ECO:0000313" key="12">
    <source>
        <dbReference type="Proteomes" id="UP000472271"/>
    </source>
</evidence>
<evidence type="ECO:0000256" key="3">
    <source>
        <dbReference type="ARBA" id="ARBA00009109"/>
    </source>
</evidence>
<protein>
    <submittedName>
        <fullName evidence="11">Uncharacterized protein</fullName>
    </submittedName>
</protein>
<dbReference type="InterPro" id="IPR001101">
    <property type="entry name" value="Plectin_repeat"/>
</dbReference>
<comment type="similarity">
    <text evidence="3">Belongs to the plakin or cytolinker family.</text>
</comment>
<feature type="region of interest" description="Disordered" evidence="10">
    <location>
        <begin position="4860"/>
        <end position="4937"/>
    </location>
</feature>
<keyword evidence="5" id="KW-0597">Phosphoprotein</keyword>
<evidence type="ECO:0000256" key="1">
    <source>
        <dbReference type="ARBA" id="ARBA00004236"/>
    </source>
</evidence>
<dbReference type="PANTHER" id="PTHR23169">
    <property type="entry name" value="ENVOPLAKIN"/>
    <property type="match status" value="1"/>
</dbReference>
<dbReference type="GO" id="GO:0098609">
    <property type="term" value="P:cell-cell adhesion"/>
    <property type="evidence" value="ECO:0007669"/>
    <property type="project" value="TreeGrafter"/>
</dbReference>
<feature type="compositionally biased region" description="Polar residues" evidence="10">
    <location>
        <begin position="4919"/>
        <end position="4933"/>
    </location>
</feature>
<accession>A0A672YY93</accession>
<dbReference type="InterPro" id="IPR035915">
    <property type="entry name" value="Plakin_repeat_sf"/>
</dbReference>
<dbReference type="GO" id="GO:0005737">
    <property type="term" value="C:cytoplasm"/>
    <property type="evidence" value="ECO:0007669"/>
    <property type="project" value="TreeGrafter"/>
</dbReference>
<reference evidence="11" key="2">
    <citation type="submission" date="2025-08" db="UniProtKB">
        <authorList>
            <consortium name="Ensembl"/>
        </authorList>
    </citation>
    <scope>IDENTIFICATION</scope>
</reference>
<evidence type="ECO:0000256" key="9">
    <source>
        <dbReference type="ARBA" id="ARBA00023136"/>
    </source>
</evidence>
<sequence>MVSPDSADKLLEAQAATGHIIDPKNNQKLTVEEACSKGVVDIRDRDKLLAAEAAAGTGAIAGVETGPSKALSFTEAKKQKMVSPDSADKLLEAQAATGHIIDPKNNQKLTVEEACSKGLVDIRDRDKLLAAEAAAVGYKDPTSGKPISVFEAMKKGLIDNKTGLRLLQAQESAGGILDPIRSVFLPKDEAIKQNLLDEKTRNALKQSPKSYTDPETEHDVTYEDLKEKCTIDPKTGQKLLKVSEKIDPSNLIFDGVRKPVTAEELLNCGILDKPTFIQLMKGEKTIPEVSEEKKVFLKGTGSIAGVEAGPSRVMSFTEAKKQKLVSPDSADKLLEAQAATGHIIDPKNNQKLIVEEACSKGVVDIRDRDKLLAAEAAAVGYKDPTSAKPLSVFEAMKKGLIDNKTGLRLLQAQESAGGILDPIRSVFLPKEEAIKQNLLDEKTCGALKQSPKSYIDPETEHDVSYEDLKEKCTTDPKTGQKLLKVSEKIDPSKLIFDGVRKPVTAEELLDCGILDKPTFNKLMKGEKTIPEVAEEKKVFLKGTGSIAGVETGPSKAMSFTEAKKQKMVSPDSADKLLEAQAATGHIIDPKNNQKLTVEEACSKGVVDIRDRDKLLAAEAAAVGYRDPTSAKPLSVFEAMKKGLIDDKTGLRLLQAQESAGGILDPIRSVFLPKDEAIKHKLLDEKTYNTLKQSPKSYIDPETEHDVSYEDLKEKCTTEPKTGQKLLKISEKINPSNLIFDGVRKPVKAEELLDSGPSKAMSFTEAKKQNLLSPDSADKLLEAQAATGHIIDPKNNQKLTVEEACSKGVVDIRDRDKLLAAEAAAVGYKDPVSAEPLSVFEAMKKKLIDNKTGLRLLQDLKEKCTTDPKTGQKLLKGEKSVEAGPSRAMSFTEAKKQKLMSPDSADKLLEAQAATGHIIDPKNNQKLTVEEACSKGVVDIRDRDKLLAAEAAAVGYKDPVSAEPLSVFEAMKKGLIDNKTGLRLLQAQESVGGILDPIRSVFLPKDEAIKRNILDEKIRTALKQSPKSYIDPQTEHDVSYEDLKEKCTTDPKTGQKLLKVSERIDPSKLIFDGVRKPVTAEELLDCGILDKPTFNKLLKGEKTIPEVAKEKKVFLKGTGSIAGVEAGPSKAMSFTDAKKQKLISPDSADKLLEAQAATGHIIDPKNNQTLTVEEACSKGVVDIRDRDKLLAAEAAAVGYKDPVSAEPLAVFEAMKKGLIDSKTGLRLLQAQESVGGILDPIRSVFLPKDEAIKHKLLDEKTCNALKQSPKSYIDPETEHDVSYEDLKEKCTMDPKTGQKLLKVSGKINPSDLIFEGVRKPVTAEELLECGILDKPTFNKLMKGKKTIPEVAEEKKVFLKGTGSIAGVNIGPSKTMTFTEAKKQKLMSPDSADKLLEAQAATGHIIDPKNNEKLTVEEACSKGVVDIRDRDKLLAAEAAAVGYRDPTSAKPLSVFEAMKKGLIENKTGLRFLQAQESAGGILDPIRSVFLPKDEAIKRNLLDENTRNALKQSPKSYINPETEDDVTYEDLKEKCTTEPKTGQKLLKVSEKLDPSKLMFDGVRKPVTAEELLDCGILDKPTFNKLIKGEKTVPEVAEEKKVFLKGTGSIAGVEAGPSKAMSFTEAKKQKLMSPDSADKLLEAQAATGHILDPENNQELTVEEACSKGVVDIRDRDKLLAAEAAAVGYRDPTSAKPLSVFEAMKKGLIDSKTGLCLLQAQESVGGILDPIRSVFLPKDEAIKRNLLDEKTRDALKQSPKSYIDPETEHDVTYEDLKEKCTTDSKTGQKLLKVSEKLDPSKLIFDGVRKPVTAEELLDCGILDKLTFNKLIKGEKTVPEVAEEKKVFLKGTGSIAGVEAGPSKTMSFTEAKKQKLMPPDSADKLLEAQAATGHIIDPENNQELTVEEACSKGVVDIRDRDKLLAAEAAAVGYRDPTSAKPLSVFEAMKKGLIDIKTGLRLLQAQESVGGILDPIRSVFLPKDEAIKHNLLDEKTRNALKQSPKSYIDPETEHGVSYEDLKAKCTTDPKTGQKLLKVSKKLDPSKLIFDGVRKPVTAEELLDCGILDKPTFNKLIKGEKTVPEVAKEKKVFLKGTGSIAGVEAGPSKAMSFTEAKKQKLMSPESADKLLEAQAATGHIIDPKNNQELTVEEACSKGVVDVRDRDKLLAAEAAAVGYRVPTSAKPLSVFEAMKKGLIDSKTGLRLLQAQESAGGILDPIHSVFLPKDEAIKRNLLDEKTCNALKQSPKSYIDPETEHDVTYEDLKEKCTTEPKTGQKLLKVSEKLDPSKLIFDGVRKPVTAEELLDCGILDKPTFNKLIKGEKTVPEVAEEKKIFLKGTGSIAGVEAGPSKTMSFTEAKKQNLMPPDSADKLLEAQAATGHIIDPENNQGLTVEEACSKGVVDIRDRDKLLAAEAAAVGYRDPTSAKPLSVFEAMKKGLIDSKTGLRLLQAQESVGGILDPIRSVFLPKDEAIKHNLLDEKTRNALKQSPKSYIDPETEHDVSYEDLKAKCTTDPKTGQKLLKVSKKLDPSKLIFDGVRKPVTAEELLDCGILDKPTFNKLIKGEKTVPEVAKEKKVFLKGTGSIAGMEAGPSKAMSFTEAKKQKLMSPESADKLLEAQAATGHIIDPKNNQELTVEEACSKGVVDVRDRDKLLAAEAAAVGYRVPTSAKPLSVFEAMKKGLIDSKTGLRLLQAQESVGGILDPIRSVFLPKDEAIKHNLLDEKTRNALKQSPKSYIDPETEHDVSYEDLKAKCTTDPKTGQKLLKVSKKLDPSKLIFDGVRKPVTAEELLDCGILDKPTFNKLIKGEKTVPEVAKEKKVFLKGAGSIAGMEAGPSKAMSFTEAKKQKLMSPESADKLLEAQAATGHIIDPKNNQELTVEEACSKGVVDVRDRDKLLAAEAAAVGYRVPTSAKPLSVFEAMKKGLIDSKTGLRLLQAQESAGGILDPIHSVFLPKDEAIKRNLLDEKTCNALKQSPKSYIDPETEHDVTYEDLKEKCTTDPKTGQKLLKVSDKINPANLIFDGVRKPVTAEELLDCGILDKPTFNKLIKGEKTVQEVSEEKKVFLKGTGSIAGVEAGPYGAISFTEAKKRKILSPDSADMLLEAQAATGYIIDPKNNQKLTVEDACSKGLVDIRDRDKLLAAEAAAVGYKDPTSPKPLSVFEAMKKGIINNKTALRLLQAQESSGGIVDPNLSVFFPKNEAIKRSLLDENTHKTLKQSPKCYIDPETEHDVTYEDLKQKCTTDPKTGQKLLQVTDKIDPSKLIFEALRKPVTAQQLLDCEILDKPTFNQLTKGQKSVPEVSEEKKDYLKGTGSIAGVVAGPSKKMSFTEAKKQKLMSPDSADKLLEAQAATGHIIDPQNNQKLTVEEACAKRVVDVRDRDKLLAAEAAAVGYKDPTSAKPLSIFEAMKKGLIDNKTALRLLQAQESVGGILDPELSLFLPKDTAIKRKLLDDKTQNALKQSPKCYIDPETEHDISYEDLKKKCTTDPHTGQKLLHVPEKIDPSKVTFEAVRKPVTAEELLDCGILDKQTFNKVTKGEKAVPEISKEKKDFLQGTGSIAGVIAGGSRIMSLTEAKKQKIISPDSADLLLQAQAATGYIIDPKNNQKLTVEDACTRGVVDIRDRDKLLAAEAAAVGYKDPTSAKPLSVFEAMKKGLIDNKTGLRLLQAQESSGGILDPILSVYLPHDTAVKRKLLDENTKKSLKQSPKCYIDPETEQDVSYVALKEKCTTDVHTGQKLLQVSEKIDPSKLVFDGVCKPVTAEQLLDYGVLDKPTLNQLRKGEKSIQTFSEEKKVYLKGTGSIAGVVAGQSRIMSFTEAKKQKILSPESADMLLEAQAATGQIIDPRNNQRLTVTQACTKGLVDVRDRDKLLAAEAAAVGYKHPTSAKPLSVFEATKKGIIDSKTALRLLQAQESVGGILDPNLSVFLPKDEAIKHNLLDENIRKALKESPKCYIDPETENHVSYEDLKKKCLTDPKTGQKLLQVCEKIDPSKLIFDGIRKPVTAEQLLNCGLLDISTFNQLINGEKTVQEVSVKIKDFLQGTATVGGVAAGPSRIISLTEAKKQKVLSPDSVDLLLEAQAATGQIFDTKTNQKLTIEEACTRGILDMKDRNKLLVAEAAAVGYKDPTSSKLLSVFEAMKKGIIDSQTGLRLLQAQVYVGGILDPNFSVFLPTDAAIKRNILDESTWIILRKNPKCYIDPFSGQDISYMALMEKCQTDPHTGQKVFKAWVESDSSKLIFDGIHNPVTAQQLLDCGILDKSTFNQLMKGEKTVKEVSIDKQVFLKGTGSIAGIAGGPLKKMSFQEAKKQNIISPESACMLMEAQAATGQIIDPTTKQKLTVKEACAIRGLDDKDKSRLVVAEAAATGFKDPHSANILSAGQAMRKGLIDKQTTLRLLQAQEAAGGILDPVLGVFLPKDVARHRNLIDEDLYQALNQCPECYVDPDTQQLTSYVSLKKKCKVDQSTGLLLLPEPENLKKVTVQGLRSQVSVTDLVDANLLKQSDVELLMSGKLTSQDVEDRLRSYLRGSACIAGVYDEASDKVMPLYHAMKAGLLRPGTTLELLEAQAASGFIIDPVNNDYLTVSDAYSKKLFGPEFKDKLLSAERAVTGYKLRGTDEVLSLFEAIERGVIEKGHGIRLLEAQIASGGIIDPKHSHRIDVEVAYQKGYFNEEMNEILTYEGDDTKGFFDPNTQENLTYLELQKRCIADKKTGLTLLPILDKKKHESTLKNTLRKRRVIIVDPETNREMTVHEAYSKGYIDHETFLELSQQECEWEEITITDPDGSTRLVIVDRKTGREYEISELLERGVIDQTILDQYRSRTITLTQFADIISDKTKFGSMSATKSSIAPSTSSLTSSTFISSSASIGTSSPVFTSGDSASMGTSTMTSSQFTSSNQASSVTPSMTSSSSVVSRSLSPTLTKMTTMKTTTVREQSTSFSTVGQDSPDSRKHISSISISLASPVETVGEQNPVGAIFDTETLEKISITEALNRGLLDLISAQRLLEAQACTGGIIDPATGRKVSIQEASRLGLITGDMATKLKPAQKAYFGFEDVKTRKKLSAAEAIKEMWLPYEAGQRFMEYQFVTGGLYDPEMGCRRNIEDALRMGWLDGRTAQKLQDTKNHTKNLTCPKSKLKISYKEALDSCLVEEDTGVKMLQASSVSSRGISSPYNVSSAPGSATGSRSGSRRSSRRSSVDLGSPSSTVVTRFTYSSFSSFSSHR</sequence>
<reference evidence="11" key="3">
    <citation type="submission" date="2025-09" db="UniProtKB">
        <authorList>
            <consortium name="Ensembl"/>
        </authorList>
    </citation>
    <scope>IDENTIFICATION</scope>
</reference>
<evidence type="ECO:0000313" key="11">
    <source>
        <dbReference type="Ensembl" id="ENSSORP00005009535.1"/>
    </source>
</evidence>
<dbReference type="GO" id="GO:0005886">
    <property type="term" value="C:plasma membrane"/>
    <property type="evidence" value="ECO:0007669"/>
    <property type="project" value="UniProtKB-SubCell"/>
</dbReference>
<dbReference type="GO" id="GO:0045104">
    <property type="term" value="P:intermediate filament cytoskeleton organization"/>
    <property type="evidence" value="ECO:0007669"/>
    <property type="project" value="InterPro"/>
</dbReference>
<dbReference type="GO" id="GO:0005198">
    <property type="term" value="F:structural molecule activity"/>
    <property type="evidence" value="ECO:0007669"/>
    <property type="project" value="TreeGrafter"/>
</dbReference>
<organism evidence="11 12">
    <name type="scientific">Sphaeramia orbicularis</name>
    <name type="common">orbiculate cardinalfish</name>
    <dbReference type="NCBI Taxonomy" id="375764"/>
    <lineage>
        <taxon>Eukaryota</taxon>
        <taxon>Metazoa</taxon>
        <taxon>Chordata</taxon>
        <taxon>Craniata</taxon>
        <taxon>Vertebrata</taxon>
        <taxon>Euteleostomi</taxon>
        <taxon>Actinopterygii</taxon>
        <taxon>Neopterygii</taxon>
        <taxon>Teleostei</taxon>
        <taxon>Neoteleostei</taxon>
        <taxon>Acanthomorphata</taxon>
        <taxon>Gobiaria</taxon>
        <taxon>Kurtiformes</taxon>
        <taxon>Apogonoidei</taxon>
        <taxon>Apogonidae</taxon>
        <taxon>Apogoninae</taxon>
        <taxon>Sphaeramia</taxon>
    </lineage>
</organism>
<dbReference type="Ensembl" id="ENSSORT00005009854.1">
    <property type="protein sequence ID" value="ENSSORP00005009535.1"/>
    <property type="gene ID" value="ENSSORG00005005218.1"/>
</dbReference>
<dbReference type="FunFam" id="3.30.160.780:FF:000001">
    <property type="entry name" value="Plectin a"/>
    <property type="match status" value="1"/>
</dbReference>
<evidence type="ECO:0000256" key="2">
    <source>
        <dbReference type="ARBA" id="ARBA00004568"/>
    </source>
</evidence>
<evidence type="ECO:0000256" key="8">
    <source>
        <dbReference type="ARBA" id="ARBA00023054"/>
    </source>
</evidence>
<dbReference type="PANTHER" id="PTHR23169:SF26">
    <property type="entry name" value="DESMOPLAKIN"/>
    <property type="match status" value="1"/>
</dbReference>
<keyword evidence="7" id="KW-0965">Cell junction</keyword>
<keyword evidence="8" id="KW-0175">Coiled coil</keyword>
<name>A0A672YY93_9TELE</name>
<dbReference type="GO" id="GO:0014704">
    <property type="term" value="C:intercalated disc"/>
    <property type="evidence" value="ECO:0007669"/>
    <property type="project" value="TreeGrafter"/>
</dbReference>
<dbReference type="SUPFAM" id="SSF75399">
    <property type="entry name" value="Plakin repeat"/>
    <property type="match status" value="23"/>
</dbReference>
<feature type="compositionally biased region" description="Low complexity" evidence="10">
    <location>
        <begin position="5161"/>
        <end position="5172"/>
    </location>
</feature>
<evidence type="ECO:0000256" key="6">
    <source>
        <dbReference type="ARBA" id="ARBA00022737"/>
    </source>
</evidence>
<dbReference type="Pfam" id="PF00681">
    <property type="entry name" value="Plectin"/>
    <property type="match status" value="44"/>
</dbReference>
<dbReference type="InterPro" id="IPR043197">
    <property type="entry name" value="Plakin"/>
</dbReference>
<evidence type="ECO:0000256" key="7">
    <source>
        <dbReference type="ARBA" id="ARBA00022949"/>
    </source>
</evidence>
<dbReference type="FunFam" id="3.90.1290.10:FF:000002">
    <property type="entry name" value="Plectin a"/>
    <property type="match status" value="1"/>
</dbReference>
<proteinExistence type="inferred from homology"/>
<keyword evidence="4" id="KW-1003">Cell membrane</keyword>
<dbReference type="GO" id="GO:0043588">
    <property type="term" value="P:skin development"/>
    <property type="evidence" value="ECO:0007669"/>
    <property type="project" value="TreeGrafter"/>
</dbReference>
<dbReference type="SMART" id="SM00250">
    <property type="entry name" value="PLEC"/>
    <property type="match status" value="104"/>
</dbReference>
<dbReference type="InParanoid" id="A0A672YY93"/>
<dbReference type="Gene3D" id="3.90.1290.10">
    <property type="entry name" value="Plakin repeat"/>
    <property type="match status" value="22"/>
</dbReference>